<reference evidence="11 12" key="1">
    <citation type="journal article" date="2021" name="Comput. Struct. Biotechnol. J.">
        <title>De novo genome assembly of the potent medicinal plant Rehmannia glutinosa using nanopore technology.</title>
        <authorList>
            <person name="Ma L."/>
            <person name="Dong C."/>
            <person name="Song C."/>
            <person name="Wang X."/>
            <person name="Zheng X."/>
            <person name="Niu Y."/>
            <person name="Chen S."/>
            <person name="Feng W."/>
        </authorList>
    </citation>
    <scope>NUCLEOTIDE SEQUENCE [LARGE SCALE GENOMIC DNA]</scope>
    <source>
        <strain evidence="11">DH-2019</strain>
    </source>
</reference>
<dbReference type="SUPFAM" id="SSF48264">
    <property type="entry name" value="Cytochrome P450"/>
    <property type="match status" value="1"/>
</dbReference>
<dbReference type="InterPro" id="IPR036396">
    <property type="entry name" value="Cyt_P450_sf"/>
</dbReference>
<sequence length="683" mass="76963">MHYPFLPVDIDHYKKKRLPTYLKSEVSIRNIVESVGLSTGLILPVGLLGKTAAKNWAEFDPWAQRAALFGSLFSLSHGLAHRTLARMASSYAANKLMAFSLGSTPAVVTSDTCIAREILTSPHFASRPIKESAKQLMFSRAIGFAPDGPHWRMLRRIASTHLFAPKRILAHEGARQLECAAMLSSIAKEQSLQGYVQLRKHLQAASLNSIMEIVFGKRYNTTKHDNETKKLNEIVREGFELLGAFNWSDHLPWIKYFYDPFRIQERCVALVPRVKGLIKEIIKEHRHGNSNKSRDKCDFIDVLLSLDGEDTLDEDDMVAVLWEMIFRGTDTTALLTEWIMAELILNPKIQKTLHSELQNLASNGGFLTDADIAKSPYLEAVVKETLRLHPPGPLLSWARLSTADVHLSNGMIIPTNTTAMVNMWAITHDPKIWNDPLVFRPERFLGSVNNVDVRGSDLRLAPFGAGRRVCPGKNLGLATVSLWVAKLVQNFEWVEDCERPVDLSEELKLSCEMKKPLFAGGHAAILLAKINREPSFSIKASDPKHEYISLRAELMKTLELVKNLKSQLNDSRESEERALEEVGRAQMLLEIVKTTEESLRMQNANAMKSYKSLIVELKMSKNRVNSLEELVGKLQAENGECDETEMLKTELNNLKHEASELRDALEESEKKVSKSIPRDEHTD</sequence>
<evidence type="ECO:0000313" key="11">
    <source>
        <dbReference type="EMBL" id="KAK6160778.1"/>
    </source>
</evidence>
<dbReference type="InterPro" id="IPR017972">
    <property type="entry name" value="Cyt_P450_CS"/>
</dbReference>
<evidence type="ECO:0000256" key="10">
    <source>
        <dbReference type="SAM" id="MobiDB-lite"/>
    </source>
</evidence>
<evidence type="ECO:0000256" key="3">
    <source>
        <dbReference type="ARBA" id="ARBA00010617"/>
    </source>
</evidence>
<evidence type="ECO:0000256" key="8">
    <source>
        <dbReference type="ARBA" id="ARBA00023033"/>
    </source>
</evidence>
<keyword evidence="12" id="KW-1185">Reference proteome</keyword>
<evidence type="ECO:0008006" key="13">
    <source>
        <dbReference type="Google" id="ProtNLM"/>
    </source>
</evidence>
<comment type="caution">
    <text evidence="11">The sequence shown here is derived from an EMBL/GenBank/DDBJ whole genome shotgun (WGS) entry which is preliminary data.</text>
</comment>
<evidence type="ECO:0000256" key="9">
    <source>
        <dbReference type="RuleBase" id="RU000461"/>
    </source>
</evidence>
<evidence type="ECO:0000256" key="4">
    <source>
        <dbReference type="ARBA" id="ARBA00022617"/>
    </source>
</evidence>
<comment type="cofactor">
    <cofactor evidence="1">
        <name>heme</name>
        <dbReference type="ChEBI" id="CHEBI:30413"/>
    </cofactor>
</comment>
<evidence type="ECO:0000256" key="1">
    <source>
        <dbReference type="ARBA" id="ARBA00001971"/>
    </source>
</evidence>
<evidence type="ECO:0000256" key="2">
    <source>
        <dbReference type="ARBA" id="ARBA00004167"/>
    </source>
</evidence>
<dbReference type="InterPro" id="IPR001128">
    <property type="entry name" value="Cyt_P450"/>
</dbReference>
<dbReference type="Gene3D" id="1.10.630.10">
    <property type="entry name" value="Cytochrome P450"/>
    <property type="match status" value="1"/>
</dbReference>
<evidence type="ECO:0000313" key="12">
    <source>
        <dbReference type="Proteomes" id="UP001318860"/>
    </source>
</evidence>
<evidence type="ECO:0000256" key="7">
    <source>
        <dbReference type="ARBA" id="ARBA00023004"/>
    </source>
</evidence>
<keyword evidence="4 9" id="KW-0349">Heme</keyword>
<proteinExistence type="inferred from homology"/>
<keyword evidence="6 9" id="KW-0560">Oxidoreductase</keyword>
<accession>A0ABR0XNT1</accession>
<dbReference type="EMBL" id="JABTTQ020000003">
    <property type="protein sequence ID" value="KAK6160778.1"/>
    <property type="molecule type" value="Genomic_DNA"/>
</dbReference>
<dbReference type="InterPro" id="IPR051996">
    <property type="entry name" value="Cytochrome_P450_78A"/>
</dbReference>
<dbReference type="PANTHER" id="PTHR47946">
    <property type="entry name" value="CYTOCHROME P450 78A7-RELATED"/>
    <property type="match status" value="1"/>
</dbReference>
<name>A0ABR0XNT1_REHGL</name>
<dbReference type="Proteomes" id="UP001318860">
    <property type="component" value="Unassembled WGS sequence"/>
</dbReference>
<comment type="similarity">
    <text evidence="3 9">Belongs to the cytochrome P450 family.</text>
</comment>
<gene>
    <name evidence="11" type="ORF">DH2020_004159</name>
</gene>
<feature type="region of interest" description="Disordered" evidence="10">
    <location>
        <begin position="658"/>
        <end position="683"/>
    </location>
</feature>
<dbReference type="PRINTS" id="PR00385">
    <property type="entry name" value="P450"/>
</dbReference>
<keyword evidence="8 9" id="KW-0503">Monooxygenase</keyword>
<evidence type="ECO:0000256" key="6">
    <source>
        <dbReference type="ARBA" id="ARBA00023002"/>
    </source>
</evidence>
<dbReference type="PANTHER" id="PTHR47946:SF4">
    <property type="entry name" value="CYTOCHROME P450 FAMILY 78 PROTEIN"/>
    <property type="match status" value="1"/>
</dbReference>
<protein>
    <recommendedName>
        <fullName evidence="13">Cytochrome P450</fullName>
    </recommendedName>
</protein>
<dbReference type="InterPro" id="IPR002401">
    <property type="entry name" value="Cyt_P450_E_grp-I"/>
</dbReference>
<dbReference type="Pfam" id="PF00067">
    <property type="entry name" value="p450"/>
    <property type="match status" value="1"/>
</dbReference>
<organism evidence="11 12">
    <name type="scientific">Rehmannia glutinosa</name>
    <name type="common">Chinese foxglove</name>
    <dbReference type="NCBI Taxonomy" id="99300"/>
    <lineage>
        <taxon>Eukaryota</taxon>
        <taxon>Viridiplantae</taxon>
        <taxon>Streptophyta</taxon>
        <taxon>Embryophyta</taxon>
        <taxon>Tracheophyta</taxon>
        <taxon>Spermatophyta</taxon>
        <taxon>Magnoliopsida</taxon>
        <taxon>eudicotyledons</taxon>
        <taxon>Gunneridae</taxon>
        <taxon>Pentapetalae</taxon>
        <taxon>asterids</taxon>
        <taxon>lamiids</taxon>
        <taxon>Lamiales</taxon>
        <taxon>Orobanchaceae</taxon>
        <taxon>Rehmannieae</taxon>
        <taxon>Rehmannia</taxon>
    </lineage>
</organism>
<dbReference type="PRINTS" id="PR00463">
    <property type="entry name" value="EP450I"/>
</dbReference>
<dbReference type="PROSITE" id="PS00086">
    <property type="entry name" value="CYTOCHROME_P450"/>
    <property type="match status" value="1"/>
</dbReference>
<keyword evidence="5 9" id="KW-0479">Metal-binding</keyword>
<comment type="subcellular location">
    <subcellularLocation>
        <location evidence="2">Membrane</location>
        <topology evidence="2">Single-pass membrane protein</topology>
    </subcellularLocation>
</comment>
<evidence type="ECO:0000256" key="5">
    <source>
        <dbReference type="ARBA" id="ARBA00022723"/>
    </source>
</evidence>
<keyword evidence="7 9" id="KW-0408">Iron</keyword>